<dbReference type="RefSeq" id="WP_096364246.1">
    <property type="nucleotide sequence ID" value="NZ_AP018052.1"/>
</dbReference>
<accession>A0A1Z4VN11</accession>
<protein>
    <submittedName>
        <fullName evidence="2">Uncharacterized protein</fullName>
    </submittedName>
</protein>
<evidence type="ECO:0000256" key="1">
    <source>
        <dbReference type="SAM" id="SignalP"/>
    </source>
</evidence>
<dbReference type="EMBL" id="AP018052">
    <property type="protein sequence ID" value="BAZ92822.1"/>
    <property type="molecule type" value="Genomic_DNA"/>
</dbReference>
<reference evidence="2 3" key="1">
    <citation type="submission" date="2017-05" db="EMBL/GenBank/DDBJ databases">
        <title>Thiocyanate degradation by Thiohalobacter thiocyanaticus FOKN1.</title>
        <authorList>
            <person name="Oshiki M."/>
            <person name="Fukushima T."/>
            <person name="Kawano S."/>
            <person name="Nakagawa J."/>
        </authorList>
    </citation>
    <scope>NUCLEOTIDE SEQUENCE [LARGE SCALE GENOMIC DNA]</scope>
    <source>
        <strain evidence="2 3">FOKN1</strain>
    </source>
</reference>
<dbReference type="OrthoDB" id="14053at2"/>
<dbReference type="PANTHER" id="PTHR37691">
    <property type="entry name" value="BLR3518 PROTEIN"/>
    <property type="match status" value="1"/>
</dbReference>
<dbReference type="KEGG" id="ttc:FOKN1_0418"/>
<keyword evidence="1" id="KW-0732">Signal</keyword>
<dbReference type="Pfam" id="PF02635">
    <property type="entry name" value="DsrE"/>
    <property type="match status" value="1"/>
</dbReference>
<dbReference type="AlphaFoldDB" id="A0A1Z4VN11"/>
<feature type="chain" id="PRO_5012712560" evidence="1">
    <location>
        <begin position="22"/>
        <end position="174"/>
    </location>
</feature>
<dbReference type="Proteomes" id="UP000218765">
    <property type="component" value="Chromosome"/>
</dbReference>
<proteinExistence type="predicted"/>
<keyword evidence="3" id="KW-1185">Reference proteome</keyword>
<dbReference type="SUPFAM" id="SSF75169">
    <property type="entry name" value="DsrEFH-like"/>
    <property type="match status" value="1"/>
</dbReference>
<dbReference type="InterPro" id="IPR003787">
    <property type="entry name" value="Sulphur_relay_DsrE/F-like"/>
</dbReference>
<gene>
    <name evidence="2" type="ORF">FOKN1_0418</name>
</gene>
<name>A0A1Z4VN11_9GAMM</name>
<dbReference type="InterPro" id="IPR027396">
    <property type="entry name" value="DsrEFH-like"/>
</dbReference>
<evidence type="ECO:0000313" key="3">
    <source>
        <dbReference type="Proteomes" id="UP000218765"/>
    </source>
</evidence>
<feature type="signal peptide" evidence="1">
    <location>
        <begin position="1"/>
        <end position="21"/>
    </location>
</feature>
<sequence length="174" mass="20059">MNLPRTFVALTLLLWLSPAAAESSPAGARFEQTPYGEQKVMFDFYFDEPAKINSALYWLRSFMNPLTEAPYGQAPEFMNIKVIIHGTEIVTVARHNEEKYRDAVARMRYYAQLGVEFRVCGLAAEDYGYQREDFQDFIVITPSAITELAHWQQQGYALITPQVLERRHSIESIR</sequence>
<evidence type="ECO:0000313" key="2">
    <source>
        <dbReference type="EMBL" id="BAZ92822.1"/>
    </source>
</evidence>
<organism evidence="2 3">
    <name type="scientific">Thiohalobacter thiocyanaticus</name>
    <dbReference type="NCBI Taxonomy" id="585455"/>
    <lineage>
        <taxon>Bacteria</taxon>
        <taxon>Pseudomonadati</taxon>
        <taxon>Pseudomonadota</taxon>
        <taxon>Gammaproteobacteria</taxon>
        <taxon>Thiohalobacterales</taxon>
        <taxon>Thiohalobacteraceae</taxon>
        <taxon>Thiohalobacter</taxon>
    </lineage>
</organism>
<dbReference type="PANTHER" id="PTHR37691:SF1">
    <property type="entry name" value="BLR3518 PROTEIN"/>
    <property type="match status" value="1"/>
</dbReference>
<dbReference type="Gene3D" id="3.40.1260.10">
    <property type="entry name" value="DsrEFH-like"/>
    <property type="match status" value="1"/>
</dbReference>